<accession>V4M6F0</accession>
<name>V4M6F0_EUTSA</name>
<sequence length="137" mass="15371">MDVSEEEFDSDYASGSSEGSSQGENFVDFMLSEMLADMSDDSEDVLDYAIAANSLQPETKQVLAQLWPPRSDHKPNVSDTMKVLDHLSGVRMGSPLYIASMAHIQADVIHREAFLAFRDPEDKVCYLEYKTGKKRDE</sequence>
<evidence type="ECO:0000256" key="1">
    <source>
        <dbReference type="SAM" id="MobiDB-lite"/>
    </source>
</evidence>
<dbReference type="OMA" id="EMINEWY"/>
<reference evidence="2 3" key="1">
    <citation type="journal article" date="2013" name="Front. Plant Sci.">
        <title>The Reference Genome of the Halophytic Plant Eutrema salsugineum.</title>
        <authorList>
            <person name="Yang R."/>
            <person name="Jarvis D.E."/>
            <person name="Chen H."/>
            <person name="Beilstein M.A."/>
            <person name="Grimwood J."/>
            <person name="Jenkins J."/>
            <person name="Shu S."/>
            <person name="Prochnik S."/>
            <person name="Xin M."/>
            <person name="Ma C."/>
            <person name="Schmutz J."/>
            <person name="Wing R.A."/>
            <person name="Mitchell-Olds T."/>
            <person name="Schumaker K.S."/>
            <person name="Wang X."/>
        </authorList>
    </citation>
    <scope>NUCLEOTIDE SEQUENCE [LARGE SCALE GENOMIC DNA]</scope>
</reference>
<evidence type="ECO:0000313" key="2">
    <source>
        <dbReference type="EMBL" id="ESQ47913.1"/>
    </source>
</evidence>
<feature type="compositionally biased region" description="Low complexity" evidence="1">
    <location>
        <begin position="14"/>
        <end position="24"/>
    </location>
</feature>
<dbReference type="KEGG" id="eus:EUTSA_v10022056mg"/>
<evidence type="ECO:0000313" key="3">
    <source>
        <dbReference type="Proteomes" id="UP000030689"/>
    </source>
</evidence>
<dbReference type="EMBL" id="KI517408">
    <property type="protein sequence ID" value="ESQ47913.1"/>
    <property type="molecule type" value="Genomic_DNA"/>
</dbReference>
<dbReference type="eggNOG" id="KOG4585">
    <property type="taxonomic scope" value="Eukaryota"/>
</dbReference>
<organism evidence="2 3">
    <name type="scientific">Eutrema salsugineum</name>
    <name type="common">Saltwater cress</name>
    <name type="synonym">Sisymbrium salsugineum</name>
    <dbReference type="NCBI Taxonomy" id="72664"/>
    <lineage>
        <taxon>Eukaryota</taxon>
        <taxon>Viridiplantae</taxon>
        <taxon>Streptophyta</taxon>
        <taxon>Embryophyta</taxon>
        <taxon>Tracheophyta</taxon>
        <taxon>Spermatophyta</taxon>
        <taxon>Magnoliopsida</taxon>
        <taxon>eudicotyledons</taxon>
        <taxon>Gunneridae</taxon>
        <taxon>Pentapetalae</taxon>
        <taxon>rosids</taxon>
        <taxon>malvids</taxon>
        <taxon>Brassicales</taxon>
        <taxon>Brassicaceae</taxon>
        <taxon>Eutremeae</taxon>
        <taxon>Eutrema</taxon>
    </lineage>
</organism>
<proteinExistence type="predicted"/>
<keyword evidence="3" id="KW-1185">Reference proteome</keyword>
<feature type="region of interest" description="Disordered" evidence="1">
    <location>
        <begin position="1"/>
        <end position="24"/>
    </location>
</feature>
<dbReference type="AlphaFoldDB" id="V4M6F0"/>
<feature type="compositionally biased region" description="Acidic residues" evidence="1">
    <location>
        <begin position="1"/>
        <end position="10"/>
    </location>
</feature>
<protein>
    <submittedName>
        <fullName evidence="2">Uncharacterized protein</fullName>
    </submittedName>
</protein>
<dbReference type="Gramene" id="ESQ47913">
    <property type="protein sequence ID" value="ESQ47913"/>
    <property type="gene ID" value="EUTSA_v10022056mg"/>
</dbReference>
<dbReference type="Proteomes" id="UP000030689">
    <property type="component" value="Unassembled WGS sequence"/>
</dbReference>
<gene>
    <name evidence="2" type="ORF">EUTSA_v10022056mg</name>
</gene>